<dbReference type="PANTHER" id="PTHR47354:SF5">
    <property type="entry name" value="PROTEIN RFBI"/>
    <property type="match status" value="1"/>
</dbReference>
<dbReference type="InterPro" id="IPR001709">
    <property type="entry name" value="Flavoprot_Pyr_Nucl_cyt_Rdtase"/>
</dbReference>
<comment type="caution">
    <text evidence="2">The sequence shown here is derived from an EMBL/GenBank/DDBJ whole genome shotgun (WGS) entry which is preliminary data.</text>
</comment>
<dbReference type="SUPFAM" id="SSF52343">
    <property type="entry name" value="Ferredoxin reductase-like, C-terminal NADP-linked domain"/>
    <property type="match status" value="1"/>
</dbReference>
<dbReference type="InterPro" id="IPR039261">
    <property type="entry name" value="FNR_nucleotide-bd"/>
</dbReference>
<dbReference type="AlphaFoldDB" id="A0A2M8GMG9"/>
<dbReference type="Gene3D" id="3.40.50.80">
    <property type="entry name" value="Nucleotide-binding domain of ferredoxin-NADP reductase (FNR) module"/>
    <property type="match status" value="1"/>
</dbReference>
<dbReference type="InterPro" id="IPR008333">
    <property type="entry name" value="Cbr1-like_FAD-bd_dom"/>
</dbReference>
<name>A0A2M8GMG9_9BACT</name>
<dbReference type="PANTHER" id="PTHR47354">
    <property type="entry name" value="NADH OXIDOREDUCTASE HCR"/>
    <property type="match status" value="1"/>
</dbReference>
<dbReference type="SUPFAM" id="SSF63380">
    <property type="entry name" value="Riboflavin synthase domain-like"/>
    <property type="match status" value="1"/>
</dbReference>
<dbReference type="InterPro" id="IPR017938">
    <property type="entry name" value="Riboflavin_synthase-like_b-brl"/>
</dbReference>
<sequence length="253" mass="29480">MINIFKASLTEKKQLTADVFLFSFDLINPDKIEFEAGQYLILKVNNQPRLYSIFSSEENKKSVQLLVKIIPDGVASTYLTNLKSGDQVEFQGPAGAFKLQQNRRDKIFLATFTGLAPLYSMITSCLKMEKKLTQPKLYLFWGLRHFSDICLLDELKQLSINNQQFKFFICLSRETDLSKIKDENKKYFKLGRINDVWQKFNSQLIKQCSNVTMKQFINNFDYYLCASRDVVESLKQYLIEKGIAKENIFSEKF</sequence>
<dbReference type="PRINTS" id="PR00371">
    <property type="entry name" value="FPNCR"/>
</dbReference>
<evidence type="ECO:0000313" key="3">
    <source>
        <dbReference type="Proteomes" id="UP000229370"/>
    </source>
</evidence>
<dbReference type="Proteomes" id="UP000229370">
    <property type="component" value="Unassembled WGS sequence"/>
</dbReference>
<dbReference type="GO" id="GO:0016491">
    <property type="term" value="F:oxidoreductase activity"/>
    <property type="evidence" value="ECO:0007669"/>
    <property type="project" value="InterPro"/>
</dbReference>
<dbReference type="Pfam" id="PF00175">
    <property type="entry name" value="NAD_binding_1"/>
    <property type="match status" value="1"/>
</dbReference>
<dbReference type="InterPro" id="IPR001433">
    <property type="entry name" value="OxRdtase_FAD/NAD-bd"/>
</dbReference>
<dbReference type="EMBL" id="PFQK01000052">
    <property type="protein sequence ID" value="PJC81757.1"/>
    <property type="molecule type" value="Genomic_DNA"/>
</dbReference>
<dbReference type="PRINTS" id="PR00410">
    <property type="entry name" value="PHEHYDRXLASE"/>
</dbReference>
<dbReference type="Gene3D" id="2.40.30.10">
    <property type="entry name" value="Translation factors"/>
    <property type="match status" value="1"/>
</dbReference>
<proteinExistence type="predicted"/>
<accession>A0A2M8GMG9</accession>
<feature type="domain" description="FAD-binding FR-type" evidence="1">
    <location>
        <begin position="2"/>
        <end position="100"/>
    </location>
</feature>
<organism evidence="2 3">
    <name type="scientific">Candidatus Roizmanbacteria bacterium CG_4_8_14_3_um_filter_36_10</name>
    <dbReference type="NCBI Taxonomy" id="1974834"/>
    <lineage>
        <taxon>Bacteria</taxon>
        <taxon>Candidatus Roizmaniibacteriota</taxon>
    </lineage>
</organism>
<protein>
    <recommendedName>
        <fullName evidence="1">FAD-binding FR-type domain-containing protein</fullName>
    </recommendedName>
</protein>
<dbReference type="Pfam" id="PF00970">
    <property type="entry name" value="FAD_binding_6"/>
    <property type="match status" value="1"/>
</dbReference>
<dbReference type="InterPro" id="IPR017927">
    <property type="entry name" value="FAD-bd_FR_type"/>
</dbReference>
<evidence type="ECO:0000259" key="1">
    <source>
        <dbReference type="PROSITE" id="PS51384"/>
    </source>
</evidence>
<dbReference type="InterPro" id="IPR050415">
    <property type="entry name" value="MRET"/>
</dbReference>
<gene>
    <name evidence="2" type="ORF">CO007_03035</name>
</gene>
<dbReference type="PROSITE" id="PS51384">
    <property type="entry name" value="FAD_FR"/>
    <property type="match status" value="1"/>
</dbReference>
<reference evidence="3" key="1">
    <citation type="submission" date="2017-09" db="EMBL/GenBank/DDBJ databases">
        <title>Depth-based differentiation of microbial function through sediment-hosted aquifers and enrichment of novel symbionts in the deep terrestrial subsurface.</title>
        <authorList>
            <person name="Probst A.J."/>
            <person name="Ladd B."/>
            <person name="Jarett J.K."/>
            <person name="Geller-Mcgrath D.E."/>
            <person name="Sieber C.M.K."/>
            <person name="Emerson J.B."/>
            <person name="Anantharaman K."/>
            <person name="Thomas B.C."/>
            <person name="Malmstrom R."/>
            <person name="Stieglmeier M."/>
            <person name="Klingl A."/>
            <person name="Woyke T."/>
            <person name="Ryan C.M."/>
            <person name="Banfield J.F."/>
        </authorList>
    </citation>
    <scope>NUCLEOTIDE SEQUENCE [LARGE SCALE GENOMIC DNA]</scope>
</reference>
<evidence type="ECO:0000313" key="2">
    <source>
        <dbReference type="EMBL" id="PJC81757.1"/>
    </source>
</evidence>